<proteinExistence type="predicted"/>
<evidence type="ECO:0000313" key="2">
    <source>
        <dbReference type="Proteomes" id="UP000500953"/>
    </source>
</evidence>
<accession>A0A6G9ZE01</accession>
<organism evidence="1 2">
    <name type="scientific">Nocardia terpenica</name>
    <dbReference type="NCBI Taxonomy" id="455432"/>
    <lineage>
        <taxon>Bacteria</taxon>
        <taxon>Bacillati</taxon>
        <taxon>Actinomycetota</taxon>
        <taxon>Actinomycetes</taxon>
        <taxon>Mycobacteriales</taxon>
        <taxon>Nocardiaceae</taxon>
        <taxon>Nocardia</taxon>
    </lineage>
</organism>
<name>A0A6G9ZE01_9NOCA</name>
<dbReference type="Proteomes" id="UP000500953">
    <property type="component" value="Chromosome"/>
</dbReference>
<evidence type="ECO:0000313" key="1">
    <source>
        <dbReference type="EMBL" id="QIS23670.1"/>
    </source>
</evidence>
<dbReference type="EMBL" id="CP046173">
    <property type="protein sequence ID" value="QIS23670.1"/>
    <property type="molecule type" value="Genomic_DNA"/>
</dbReference>
<protein>
    <submittedName>
        <fullName evidence="1">Uncharacterized protein</fullName>
    </submittedName>
</protein>
<reference evidence="1 2" key="1">
    <citation type="journal article" date="2019" name="ACS Chem. Biol.">
        <title>Identification and Mobilization of a Cryptic Antibiotic Biosynthesis Gene Locus from a Human-Pathogenic Nocardia Isolate.</title>
        <authorList>
            <person name="Herisse M."/>
            <person name="Ishida K."/>
            <person name="Porter J.L."/>
            <person name="Howden B."/>
            <person name="Hertweck C."/>
            <person name="Stinear T.P."/>
            <person name="Pidot S.J."/>
        </authorList>
    </citation>
    <scope>NUCLEOTIDE SEQUENCE [LARGE SCALE GENOMIC DNA]</scope>
    <source>
        <strain evidence="1 2">AUSMDU00012715</strain>
    </source>
</reference>
<dbReference type="RefSeq" id="WP_167490988.1">
    <property type="nucleotide sequence ID" value="NZ_CP046173.1"/>
</dbReference>
<sequence>MPSTVDPTTPNRLRAAARSLRAQLTRTLAALRDRIPLHHIDPHARTAVAEAIATFHTAADGDSIDTEYQAAVDLADAAQHLLDQLHFPRH</sequence>
<dbReference type="AlphaFoldDB" id="A0A6G9ZE01"/>
<gene>
    <name evidence="1" type="ORF">F6W96_40760</name>
</gene>